<dbReference type="AlphaFoldDB" id="A0AAD6IXE4"/>
<evidence type="ECO:0008006" key="3">
    <source>
        <dbReference type="Google" id="ProtNLM"/>
    </source>
</evidence>
<keyword evidence="2" id="KW-1185">Reference proteome</keyword>
<comment type="caution">
    <text evidence="1">The sequence shown here is derived from an EMBL/GenBank/DDBJ whole genome shotgun (WGS) entry which is preliminary data.</text>
</comment>
<gene>
    <name evidence="1" type="ORF">Dda_4338</name>
</gene>
<evidence type="ECO:0000313" key="1">
    <source>
        <dbReference type="EMBL" id="KAJ6260117.1"/>
    </source>
</evidence>
<organism evidence="1 2">
    <name type="scientific">Drechslerella dactyloides</name>
    <name type="common">Nematode-trapping fungus</name>
    <name type="synonym">Arthrobotrys dactyloides</name>
    <dbReference type="NCBI Taxonomy" id="74499"/>
    <lineage>
        <taxon>Eukaryota</taxon>
        <taxon>Fungi</taxon>
        <taxon>Dikarya</taxon>
        <taxon>Ascomycota</taxon>
        <taxon>Pezizomycotina</taxon>
        <taxon>Orbiliomycetes</taxon>
        <taxon>Orbiliales</taxon>
        <taxon>Orbiliaceae</taxon>
        <taxon>Drechslerella</taxon>
    </lineage>
</organism>
<dbReference type="EMBL" id="JAQGDS010000005">
    <property type="protein sequence ID" value="KAJ6260117.1"/>
    <property type="molecule type" value="Genomic_DNA"/>
</dbReference>
<accession>A0AAD6IXE4</accession>
<proteinExistence type="predicted"/>
<dbReference type="SUPFAM" id="SSF81383">
    <property type="entry name" value="F-box domain"/>
    <property type="match status" value="1"/>
</dbReference>
<reference evidence="1" key="1">
    <citation type="submission" date="2023-01" db="EMBL/GenBank/DDBJ databases">
        <title>The chitinases involved in constricting ring structure development in the nematode-trapping fungus Drechslerella dactyloides.</title>
        <authorList>
            <person name="Wang R."/>
            <person name="Zhang L."/>
            <person name="Tang P."/>
            <person name="Li S."/>
            <person name="Liang L."/>
        </authorList>
    </citation>
    <scope>NUCLEOTIDE SEQUENCE</scope>
    <source>
        <strain evidence="1">YMF1.00031</strain>
    </source>
</reference>
<evidence type="ECO:0000313" key="2">
    <source>
        <dbReference type="Proteomes" id="UP001221413"/>
    </source>
</evidence>
<dbReference type="Proteomes" id="UP001221413">
    <property type="component" value="Unassembled WGS sequence"/>
</dbReference>
<sequence length="234" mass="26939">MASDKPTLTALPVEIQTMILLNLRHFYDQVAPSQTCRLWQEIYLSHPRFRRARYPADGRMPDYHKLLNYFYNFYCTLDPATGTVSSYELSRNCKCRSCYDHENCPPPGNIDISSCAFLDDPLFSPFEPYSPFDVGTYEKRLHDFYVEFSGGRIGLYPVAVCSETIEYTKATTVREFITGLAAKARPKLQAWATMQRDRSLNPTITSASTLKLRLHFHADCWAQRLQVDLTLQHA</sequence>
<dbReference type="InterPro" id="IPR036047">
    <property type="entry name" value="F-box-like_dom_sf"/>
</dbReference>
<protein>
    <recommendedName>
        <fullName evidence="3">F-box domain-containing protein</fullName>
    </recommendedName>
</protein>
<name>A0AAD6IXE4_DREDA</name>